<evidence type="ECO:0000313" key="1">
    <source>
        <dbReference type="EMBL" id="AGA29667.1"/>
    </source>
</evidence>
<sequence length="36" mass="4257">MIEVSLIYRMFMLLKLNESKKAVPFKSRKLQENITG</sequence>
<gene>
    <name evidence="1" type="ordered locus">Sinac_5526</name>
</gene>
<dbReference type="EMBL" id="CP003364">
    <property type="protein sequence ID" value="AGA29667.1"/>
    <property type="molecule type" value="Genomic_DNA"/>
</dbReference>
<dbReference type="HOGENOM" id="CLU_3358522_0_0_0"/>
<name>L0DK85_SINAD</name>
<reference evidence="1 2" key="1">
    <citation type="submission" date="2012-02" db="EMBL/GenBank/DDBJ databases">
        <title>Complete sequence of chromosome of Singulisphaera acidiphila DSM 18658.</title>
        <authorList>
            <consortium name="US DOE Joint Genome Institute (JGI-PGF)"/>
            <person name="Lucas S."/>
            <person name="Copeland A."/>
            <person name="Lapidus A."/>
            <person name="Glavina del Rio T."/>
            <person name="Dalin E."/>
            <person name="Tice H."/>
            <person name="Bruce D."/>
            <person name="Goodwin L."/>
            <person name="Pitluck S."/>
            <person name="Peters L."/>
            <person name="Ovchinnikova G."/>
            <person name="Chertkov O."/>
            <person name="Kyrpides N."/>
            <person name="Mavromatis K."/>
            <person name="Ivanova N."/>
            <person name="Brettin T."/>
            <person name="Detter J.C."/>
            <person name="Han C."/>
            <person name="Larimer F."/>
            <person name="Land M."/>
            <person name="Hauser L."/>
            <person name="Markowitz V."/>
            <person name="Cheng J.-F."/>
            <person name="Hugenholtz P."/>
            <person name="Woyke T."/>
            <person name="Wu D."/>
            <person name="Tindall B."/>
            <person name="Pomrenke H."/>
            <person name="Brambilla E."/>
            <person name="Klenk H.-P."/>
            <person name="Eisen J.A."/>
        </authorList>
    </citation>
    <scope>NUCLEOTIDE SEQUENCE [LARGE SCALE GENOMIC DNA]</scope>
    <source>
        <strain evidence="2">ATCC BAA-1392 / DSM 18658 / VKM B-2454 / MOB10</strain>
    </source>
</reference>
<evidence type="ECO:0000313" key="2">
    <source>
        <dbReference type="Proteomes" id="UP000010798"/>
    </source>
</evidence>
<dbReference type="KEGG" id="saci:Sinac_5526"/>
<organism evidence="1 2">
    <name type="scientific">Singulisphaera acidiphila (strain ATCC BAA-1392 / DSM 18658 / VKM B-2454 / MOB10)</name>
    <dbReference type="NCBI Taxonomy" id="886293"/>
    <lineage>
        <taxon>Bacteria</taxon>
        <taxon>Pseudomonadati</taxon>
        <taxon>Planctomycetota</taxon>
        <taxon>Planctomycetia</taxon>
        <taxon>Isosphaerales</taxon>
        <taxon>Isosphaeraceae</taxon>
        <taxon>Singulisphaera</taxon>
    </lineage>
</organism>
<accession>L0DK85</accession>
<proteinExistence type="predicted"/>
<dbReference type="AlphaFoldDB" id="L0DK85"/>
<protein>
    <submittedName>
        <fullName evidence="1">Uncharacterized protein</fullName>
    </submittedName>
</protein>
<dbReference type="Proteomes" id="UP000010798">
    <property type="component" value="Chromosome"/>
</dbReference>
<keyword evidence="2" id="KW-1185">Reference proteome</keyword>